<evidence type="ECO:0000313" key="2">
    <source>
        <dbReference type="Proteomes" id="UP000637757"/>
    </source>
</evidence>
<protein>
    <submittedName>
        <fullName evidence="1">Uncharacterized protein</fullName>
    </submittedName>
</protein>
<name>A0A931AYD8_9ENTE</name>
<reference evidence="1" key="1">
    <citation type="submission" date="2020-09" db="EMBL/GenBank/DDBJ databases">
        <title>Genomic insights into the novelty and pathogenicity of a unique biofilm-forming Enterococcus sp. bacteria (Enterococcus lacertideformus) identified in reptiles.</title>
        <authorList>
            <person name="Agius J.E."/>
            <person name="Phalen D.N."/>
            <person name="Rose K."/>
            <person name="Eden J.-S."/>
        </authorList>
    </citation>
    <scope>NUCLEOTIDE SEQUENCE</scope>
    <source>
        <strain evidence="1">PHRS 0518</strain>
    </source>
</reference>
<sequence length="131" mass="15343">MDNSFKVSFELEHFNRYLKELGTEAGLKVIKNELILKDCSNQLLSMIVEGLHLPLSVDKEDLKKELIVGTEIENWNSYLESMIPEWRWYTLKKHLLSKEYSQEILFQIIEGIEPTKLPPDMNLMEQKKAAC</sequence>
<comment type="caution">
    <text evidence="1">The sequence shown here is derived from an EMBL/GenBank/DDBJ whole genome shotgun (WGS) entry which is preliminary data.</text>
</comment>
<proteinExistence type="predicted"/>
<keyword evidence="2" id="KW-1185">Reference proteome</keyword>
<dbReference type="EMBL" id="JADAKE010000016">
    <property type="protein sequence ID" value="MBF8808009.1"/>
    <property type="molecule type" value="Genomic_DNA"/>
</dbReference>
<organism evidence="1 2">
    <name type="scientific">Enterococcus lacertideformus</name>
    <dbReference type="NCBI Taxonomy" id="2771493"/>
    <lineage>
        <taxon>Bacteria</taxon>
        <taxon>Bacillati</taxon>
        <taxon>Bacillota</taxon>
        <taxon>Bacilli</taxon>
        <taxon>Lactobacillales</taxon>
        <taxon>Enterococcaceae</taxon>
        <taxon>Enterococcus</taxon>
    </lineage>
</organism>
<dbReference type="AlphaFoldDB" id="A0A931AYD8"/>
<dbReference type="Proteomes" id="UP000637757">
    <property type="component" value="Unassembled WGS sequence"/>
</dbReference>
<evidence type="ECO:0000313" key="1">
    <source>
        <dbReference type="EMBL" id="MBF8808009.1"/>
    </source>
</evidence>
<accession>A0A931AYD8</accession>
<gene>
    <name evidence="1" type="ORF">IC227_06275</name>
</gene>